<dbReference type="InterPro" id="IPR002125">
    <property type="entry name" value="CMP_dCMP_dom"/>
</dbReference>
<dbReference type="Gene3D" id="3.40.140.10">
    <property type="entry name" value="Cytidine Deaminase, domain 2"/>
    <property type="match status" value="1"/>
</dbReference>
<keyword evidence="1" id="KW-0378">Hydrolase</keyword>
<dbReference type="EMBL" id="BARW01029998">
    <property type="protein sequence ID" value="GAJ15105.1"/>
    <property type="molecule type" value="Genomic_DNA"/>
</dbReference>
<accession>X1VW16</accession>
<proteinExistence type="predicted"/>
<comment type="caution">
    <text evidence="3">The sequence shown here is derived from an EMBL/GenBank/DDBJ whole genome shotgun (WGS) entry which is preliminary data.</text>
</comment>
<evidence type="ECO:0000256" key="1">
    <source>
        <dbReference type="ARBA" id="ARBA00022801"/>
    </source>
</evidence>
<protein>
    <recommendedName>
        <fullName evidence="2">CMP/dCMP-type deaminase domain-containing protein</fullName>
    </recommendedName>
</protein>
<gene>
    <name evidence="3" type="ORF">S12H4_48075</name>
</gene>
<dbReference type="PROSITE" id="PS51747">
    <property type="entry name" value="CYT_DCMP_DEAMINASES_2"/>
    <property type="match status" value="1"/>
</dbReference>
<dbReference type="SUPFAM" id="SSF53927">
    <property type="entry name" value="Cytidine deaminase-like"/>
    <property type="match status" value="1"/>
</dbReference>
<feature type="domain" description="CMP/dCMP-type deaminase" evidence="2">
    <location>
        <begin position="5"/>
        <end position="99"/>
    </location>
</feature>
<feature type="non-terminal residue" evidence="3">
    <location>
        <position position="99"/>
    </location>
</feature>
<sequence length="99" mass="10841">MPRPDWDRYFLDLCEAVSKRATCDRGKAGCVIVKDKRIMTTGYVGSPAGLPHCDEAGHDMRKVLNENGTVSQHCVRTLHAEQNAIIQAAKFGIPLDGST</sequence>
<dbReference type="AlphaFoldDB" id="X1VW16"/>
<dbReference type="PANTHER" id="PTHR11086">
    <property type="entry name" value="DEOXYCYTIDYLATE DEAMINASE-RELATED"/>
    <property type="match status" value="1"/>
</dbReference>
<dbReference type="GO" id="GO:0005737">
    <property type="term" value="C:cytoplasm"/>
    <property type="evidence" value="ECO:0007669"/>
    <property type="project" value="TreeGrafter"/>
</dbReference>
<evidence type="ECO:0000259" key="2">
    <source>
        <dbReference type="PROSITE" id="PS51747"/>
    </source>
</evidence>
<dbReference type="GO" id="GO:0004132">
    <property type="term" value="F:dCMP deaminase activity"/>
    <property type="evidence" value="ECO:0007669"/>
    <property type="project" value="TreeGrafter"/>
</dbReference>
<name>X1VW16_9ZZZZ</name>
<evidence type="ECO:0000313" key="3">
    <source>
        <dbReference type="EMBL" id="GAJ15105.1"/>
    </source>
</evidence>
<dbReference type="InterPro" id="IPR016193">
    <property type="entry name" value="Cytidine_deaminase-like"/>
</dbReference>
<reference evidence="3" key="1">
    <citation type="journal article" date="2014" name="Front. Microbiol.">
        <title>High frequency of phylogenetically diverse reductive dehalogenase-homologous genes in deep subseafloor sedimentary metagenomes.</title>
        <authorList>
            <person name="Kawai M."/>
            <person name="Futagami T."/>
            <person name="Toyoda A."/>
            <person name="Takaki Y."/>
            <person name="Nishi S."/>
            <person name="Hori S."/>
            <person name="Arai W."/>
            <person name="Tsubouchi T."/>
            <person name="Morono Y."/>
            <person name="Uchiyama I."/>
            <person name="Ito T."/>
            <person name="Fujiyama A."/>
            <person name="Inagaki F."/>
            <person name="Takami H."/>
        </authorList>
    </citation>
    <scope>NUCLEOTIDE SEQUENCE</scope>
    <source>
        <strain evidence="3">Expedition CK06-06</strain>
    </source>
</reference>
<organism evidence="3">
    <name type="scientific">marine sediment metagenome</name>
    <dbReference type="NCBI Taxonomy" id="412755"/>
    <lineage>
        <taxon>unclassified sequences</taxon>
        <taxon>metagenomes</taxon>
        <taxon>ecological metagenomes</taxon>
    </lineage>
</organism>
<dbReference type="PANTHER" id="PTHR11086:SF18">
    <property type="entry name" value="DEOXYCYTIDYLATE DEAMINASE"/>
    <property type="match status" value="1"/>
</dbReference>
<dbReference type="Pfam" id="PF00383">
    <property type="entry name" value="dCMP_cyt_deam_1"/>
    <property type="match status" value="1"/>
</dbReference>
<dbReference type="InterPro" id="IPR015517">
    <property type="entry name" value="dCMP_deaminase-rel"/>
</dbReference>